<dbReference type="Proteomes" id="UP000198851">
    <property type="component" value="Unassembled WGS sequence"/>
</dbReference>
<sequence length="137" mass="15374">MFDFHRDVSEAQTPLPSRQRRGQRNYLAGQAAEASVARHYEAAGMTVAQRRWRGKAGEIDLVMRNGNEMVFVEVKKSRNFASASGQLQPRQMARLMRAAEEFVGQEPGGALTPMRFDVALMDDLGRIHILENALWAA</sequence>
<evidence type="ECO:0000313" key="4">
    <source>
        <dbReference type="EMBL" id="SFK82646.1"/>
    </source>
</evidence>
<dbReference type="SUPFAM" id="SSF52980">
    <property type="entry name" value="Restriction endonuclease-like"/>
    <property type="match status" value="1"/>
</dbReference>
<comment type="similarity">
    <text evidence="1 2">Belongs to the UPF0102 family.</text>
</comment>
<name>A0A1I4CRH0_9RHOB</name>
<dbReference type="EMBL" id="FOSZ01000002">
    <property type="protein sequence ID" value="SFK82646.1"/>
    <property type="molecule type" value="Genomic_DNA"/>
</dbReference>
<keyword evidence="4" id="KW-0540">Nuclease</keyword>
<keyword evidence="4" id="KW-0378">Hydrolase</keyword>
<evidence type="ECO:0000256" key="3">
    <source>
        <dbReference type="SAM" id="MobiDB-lite"/>
    </source>
</evidence>
<reference evidence="5" key="1">
    <citation type="submission" date="2016-10" db="EMBL/GenBank/DDBJ databases">
        <authorList>
            <person name="Varghese N."/>
            <person name="Submissions S."/>
        </authorList>
    </citation>
    <scope>NUCLEOTIDE SEQUENCE [LARGE SCALE GENOMIC DNA]</scope>
    <source>
        <strain evidence="5">DSM 28453</strain>
    </source>
</reference>
<evidence type="ECO:0000256" key="2">
    <source>
        <dbReference type="HAMAP-Rule" id="MF_00048"/>
    </source>
</evidence>
<dbReference type="STRING" id="1280847.SAMN04488036_102392"/>
<organism evidence="4 5">
    <name type="scientific">Shimia haliotis</name>
    <dbReference type="NCBI Taxonomy" id="1280847"/>
    <lineage>
        <taxon>Bacteria</taxon>
        <taxon>Pseudomonadati</taxon>
        <taxon>Pseudomonadota</taxon>
        <taxon>Alphaproteobacteria</taxon>
        <taxon>Rhodobacterales</taxon>
        <taxon>Roseobacteraceae</taxon>
    </lineage>
</organism>
<keyword evidence="4" id="KW-0255">Endonuclease</keyword>
<accession>A0A1I4CRH0</accession>
<dbReference type="HAMAP" id="MF_00048">
    <property type="entry name" value="UPF0102"/>
    <property type="match status" value="1"/>
</dbReference>
<evidence type="ECO:0000256" key="1">
    <source>
        <dbReference type="ARBA" id="ARBA00006738"/>
    </source>
</evidence>
<dbReference type="PANTHER" id="PTHR34039:SF1">
    <property type="entry name" value="UPF0102 PROTEIN YRAN"/>
    <property type="match status" value="1"/>
</dbReference>
<gene>
    <name evidence="4" type="ORF">SAMN04488036_102392</name>
</gene>
<dbReference type="Gene3D" id="3.40.1350.10">
    <property type="match status" value="1"/>
</dbReference>
<dbReference type="AlphaFoldDB" id="A0A1I4CRH0"/>
<protein>
    <recommendedName>
        <fullName evidence="2">UPF0102 protein SAMN04488036_102392</fullName>
    </recommendedName>
</protein>
<dbReference type="Pfam" id="PF02021">
    <property type="entry name" value="UPF0102"/>
    <property type="match status" value="1"/>
</dbReference>
<evidence type="ECO:0000313" key="5">
    <source>
        <dbReference type="Proteomes" id="UP000198851"/>
    </source>
</evidence>
<feature type="region of interest" description="Disordered" evidence="3">
    <location>
        <begin position="1"/>
        <end position="24"/>
    </location>
</feature>
<proteinExistence type="inferred from homology"/>
<dbReference type="GO" id="GO:0003676">
    <property type="term" value="F:nucleic acid binding"/>
    <property type="evidence" value="ECO:0007669"/>
    <property type="project" value="InterPro"/>
</dbReference>
<dbReference type="InterPro" id="IPR003509">
    <property type="entry name" value="UPF0102_YraN-like"/>
</dbReference>
<dbReference type="GO" id="GO:0004519">
    <property type="term" value="F:endonuclease activity"/>
    <property type="evidence" value="ECO:0007669"/>
    <property type="project" value="UniProtKB-KW"/>
</dbReference>
<keyword evidence="5" id="KW-1185">Reference proteome</keyword>
<dbReference type="InterPro" id="IPR011856">
    <property type="entry name" value="tRNA_endonuc-like_dom_sf"/>
</dbReference>
<dbReference type="PANTHER" id="PTHR34039">
    <property type="entry name" value="UPF0102 PROTEIN YRAN"/>
    <property type="match status" value="1"/>
</dbReference>
<dbReference type="InterPro" id="IPR011335">
    <property type="entry name" value="Restrct_endonuc-II-like"/>
</dbReference>